<keyword evidence="7" id="KW-0732">Signal</keyword>
<keyword evidence="10" id="KW-1185">Reference proteome</keyword>
<organism evidence="9 10">
    <name type="scientific">Paramarasmius palmivorus</name>
    <dbReference type="NCBI Taxonomy" id="297713"/>
    <lineage>
        <taxon>Eukaryota</taxon>
        <taxon>Fungi</taxon>
        <taxon>Dikarya</taxon>
        <taxon>Basidiomycota</taxon>
        <taxon>Agaricomycotina</taxon>
        <taxon>Agaricomycetes</taxon>
        <taxon>Agaricomycetidae</taxon>
        <taxon>Agaricales</taxon>
        <taxon>Marasmiineae</taxon>
        <taxon>Marasmiaceae</taxon>
        <taxon>Paramarasmius</taxon>
    </lineage>
</organism>
<dbReference type="GO" id="GO:0020037">
    <property type="term" value="F:heme binding"/>
    <property type="evidence" value="ECO:0007669"/>
    <property type="project" value="UniProtKB-UniRule"/>
</dbReference>
<comment type="similarity">
    <text evidence="6">Belongs to the peroxidase family.</text>
</comment>
<dbReference type="Gene3D" id="1.10.520.10">
    <property type="match status" value="1"/>
</dbReference>
<keyword evidence="4 7" id="KW-0560">Oxidoreductase</keyword>
<evidence type="ECO:0000259" key="8">
    <source>
        <dbReference type="PROSITE" id="PS50873"/>
    </source>
</evidence>
<dbReference type="GO" id="GO:0004601">
    <property type="term" value="F:peroxidase activity"/>
    <property type="evidence" value="ECO:0007669"/>
    <property type="project" value="UniProtKB-KW"/>
</dbReference>
<dbReference type="InterPro" id="IPR010255">
    <property type="entry name" value="Haem_peroxidase_sf"/>
</dbReference>
<feature type="domain" description="Plant heme peroxidase family profile" evidence="8">
    <location>
        <begin position="120"/>
        <end position="250"/>
    </location>
</feature>
<dbReference type="InterPro" id="IPR002016">
    <property type="entry name" value="Haem_peroxidase"/>
</dbReference>
<comment type="caution">
    <text evidence="9">The sequence shown here is derived from an EMBL/GenBank/DDBJ whole genome shotgun (WGS) entry which is preliminary data.</text>
</comment>
<dbReference type="AlphaFoldDB" id="A0AAW0CNN7"/>
<keyword evidence="5" id="KW-0408">Iron</keyword>
<keyword evidence="1 7" id="KW-0575">Peroxidase</keyword>
<evidence type="ECO:0000256" key="3">
    <source>
        <dbReference type="ARBA" id="ARBA00022723"/>
    </source>
</evidence>
<evidence type="ECO:0000256" key="7">
    <source>
        <dbReference type="RuleBase" id="RU363051"/>
    </source>
</evidence>
<evidence type="ECO:0000256" key="1">
    <source>
        <dbReference type="ARBA" id="ARBA00022559"/>
    </source>
</evidence>
<gene>
    <name evidence="9" type="ORF">VNI00_010009</name>
</gene>
<keyword evidence="3" id="KW-0479">Metal-binding</keyword>
<dbReference type="GO" id="GO:0000302">
    <property type="term" value="P:response to reactive oxygen species"/>
    <property type="evidence" value="ECO:0007669"/>
    <property type="project" value="TreeGrafter"/>
</dbReference>
<feature type="signal peptide" evidence="7">
    <location>
        <begin position="1"/>
        <end position="24"/>
    </location>
</feature>
<evidence type="ECO:0000256" key="5">
    <source>
        <dbReference type="ARBA" id="ARBA00023004"/>
    </source>
</evidence>
<dbReference type="GO" id="GO:0042744">
    <property type="term" value="P:hydrogen peroxide catabolic process"/>
    <property type="evidence" value="ECO:0007669"/>
    <property type="project" value="TreeGrafter"/>
</dbReference>
<dbReference type="InterPro" id="IPR044831">
    <property type="entry name" value="Ccp1-like"/>
</dbReference>
<reference evidence="9 10" key="1">
    <citation type="submission" date="2024-01" db="EMBL/GenBank/DDBJ databases">
        <title>A draft genome for a cacao thread blight-causing isolate of Paramarasmius palmivorus.</title>
        <authorList>
            <person name="Baruah I.K."/>
            <person name="Bukari Y."/>
            <person name="Amoako-Attah I."/>
            <person name="Meinhardt L.W."/>
            <person name="Bailey B.A."/>
            <person name="Cohen S.P."/>
        </authorList>
    </citation>
    <scope>NUCLEOTIDE SEQUENCE [LARGE SCALE GENOMIC DNA]</scope>
    <source>
        <strain evidence="9 10">GH-12</strain>
    </source>
</reference>
<name>A0AAW0CNN7_9AGAR</name>
<keyword evidence="2" id="KW-0349">Heme</keyword>
<dbReference type="Proteomes" id="UP001383192">
    <property type="component" value="Unassembled WGS sequence"/>
</dbReference>
<dbReference type="GO" id="GO:0034599">
    <property type="term" value="P:cellular response to oxidative stress"/>
    <property type="evidence" value="ECO:0007669"/>
    <property type="project" value="InterPro"/>
</dbReference>
<dbReference type="SUPFAM" id="SSF48113">
    <property type="entry name" value="Heme-dependent peroxidases"/>
    <property type="match status" value="1"/>
</dbReference>
<evidence type="ECO:0000313" key="9">
    <source>
        <dbReference type="EMBL" id="KAK7040203.1"/>
    </source>
</evidence>
<evidence type="ECO:0000313" key="10">
    <source>
        <dbReference type="Proteomes" id="UP001383192"/>
    </source>
</evidence>
<evidence type="ECO:0000256" key="6">
    <source>
        <dbReference type="RuleBase" id="RU004241"/>
    </source>
</evidence>
<dbReference type="PROSITE" id="PS50873">
    <property type="entry name" value="PEROXIDASE_4"/>
    <property type="match status" value="1"/>
</dbReference>
<dbReference type="PRINTS" id="PR00458">
    <property type="entry name" value="PEROXIDASE"/>
</dbReference>
<feature type="chain" id="PRO_5043110310" description="Peroxidase" evidence="7">
    <location>
        <begin position="25"/>
        <end position="544"/>
    </location>
</feature>
<evidence type="ECO:0000256" key="2">
    <source>
        <dbReference type="ARBA" id="ARBA00022617"/>
    </source>
</evidence>
<evidence type="ECO:0000256" key="4">
    <source>
        <dbReference type="ARBA" id="ARBA00023002"/>
    </source>
</evidence>
<dbReference type="Gene3D" id="1.10.420.10">
    <property type="entry name" value="Peroxidase, domain 2"/>
    <property type="match status" value="1"/>
</dbReference>
<dbReference type="EMBL" id="JAYKXP010000038">
    <property type="protein sequence ID" value="KAK7040203.1"/>
    <property type="molecule type" value="Genomic_DNA"/>
</dbReference>
<dbReference type="Pfam" id="PF00141">
    <property type="entry name" value="peroxidase"/>
    <property type="match status" value="1"/>
</dbReference>
<accession>A0AAW0CNN7</accession>
<dbReference type="PANTHER" id="PTHR31356:SF53">
    <property type="entry name" value="HEME PEROXIDASE"/>
    <property type="match status" value="1"/>
</dbReference>
<proteinExistence type="inferred from homology"/>
<dbReference type="EC" id="1.11.1.-" evidence="7"/>
<dbReference type="GO" id="GO:0046872">
    <property type="term" value="F:metal ion binding"/>
    <property type="evidence" value="ECO:0007669"/>
    <property type="project" value="UniProtKB-UniRule"/>
</dbReference>
<dbReference type="PANTHER" id="PTHR31356">
    <property type="entry name" value="THYLAKOID LUMENAL 29 KDA PROTEIN, CHLOROPLASTIC-RELATED"/>
    <property type="match status" value="1"/>
</dbReference>
<sequence>MPPQLPTWLLGAIMLNGPILAASAYHWPDYKVEYADHVLFGGSFLPAIAINCAERDETTIAAQWVRLAYHDMSTHNVDDGTGGLDASIAYELDRAENIGSGMPASINDFVFFTSPANGLADVIAMGTVIGVAACGGPIIPFRAGRVDASAAGLPGVPEPQQDLASHTESFRRQGFTQPEMIGLVACGHTLGGVRREDFPQVIHDTSVNLTTFDSTIEFDNRVVAEYLDGTTNNPLVAGPNSTTNSDLRIFSSDGNATMQSIASSEDFRQACSSLLEKMINTVPSGVELSDIVEPIEHKVGDTRLYPNDAGSFTFTTNIRVLSSNPQRKVTLLWSDRQGSVCGTSGCSVDATDSRPSSLTYVAKLRGLTSATQYSFRTSVNMTSSISKFWFQIDEGDGSEAVVVDNGGSGYEIDQDSVLLDMDRSKRFFRPEDFSNFMNLVVAVHLPVFSTLFKVLMKSSIKVRGDVTSQVSITTYQPASSPTDFLPKRETLQLLPDERFPTIAGFTFFSANTTGSPSHLEVQGTVNGQSFKQEFIDAGNINFAA</sequence>
<protein>
    <recommendedName>
        <fullName evidence="7">Peroxidase</fullName>
        <ecNumber evidence="7">1.11.1.-</ecNumber>
    </recommendedName>
</protein>